<reference evidence="2" key="1">
    <citation type="submission" date="2022-07" db="EMBL/GenBank/DDBJ databases">
        <title>Genome Sequence of Xylaria arbuscula.</title>
        <authorList>
            <person name="Buettner E."/>
        </authorList>
    </citation>
    <scope>NUCLEOTIDE SEQUENCE</scope>
    <source>
        <strain evidence="2">VT107</strain>
    </source>
</reference>
<proteinExistence type="predicted"/>
<evidence type="ECO:0000313" key="3">
    <source>
        <dbReference type="Proteomes" id="UP001148614"/>
    </source>
</evidence>
<dbReference type="Proteomes" id="UP001148614">
    <property type="component" value="Unassembled WGS sequence"/>
</dbReference>
<feature type="compositionally biased region" description="Basic and acidic residues" evidence="1">
    <location>
        <begin position="149"/>
        <end position="164"/>
    </location>
</feature>
<feature type="compositionally biased region" description="Basic and acidic residues" evidence="1">
    <location>
        <begin position="309"/>
        <end position="338"/>
    </location>
</feature>
<dbReference type="AlphaFoldDB" id="A0A9W8NCI0"/>
<evidence type="ECO:0000313" key="2">
    <source>
        <dbReference type="EMBL" id="KAJ3568370.1"/>
    </source>
</evidence>
<keyword evidence="3" id="KW-1185">Reference proteome</keyword>
<feature type="compositionally biased region" description="Basic and acidic residues" evidence="1">
    <location>
        <begin position="263"/>
        <end position="284"/>
    </location>
</feature>
<comment type="caution">
    <text evidence="2">The sequence shown here is derived from an EMBL/GenBank/DDBJ whole genome shotgun (WGS) entry which is preliminary data.</text>
</comment>
<accession>A0A9W8NCI0</accession>
<gene>
    <name evidence="2" type="ORF">NPX13_g6443</name>
</gene>
<sequence>MQYDTTDGCWAWVGEVTQKVAHVQSYVRALYPAGDSCGATTRVLGEEGAIRPAGSPYPDAGAERMLRMLSSAILQGSFLLCPDQQLHHRAYTGRKSDVDAQTAYSWVEGLVYGPRVPANAHDLGRIDGDKRQNLRQPREDDQGVVLAVRSRDNAASDRNPDETSHGNNGVAGGIVPAIVLRVTKLAHADRGDGDVVPGGKAEEHGEYDDSGRRRAEREPHDVASKDGNTDGYHVGVERADLVTVVPGNGPPDHRSTIQYRQARTREGRHQSSRADKQDLQHQWEYDAADATTRAGYAGSEPAAGTKEMAYSRDARSKEQGGSHPVEKTEGKEEMPILY</sequence>
<name>A0A9W8NCI0_9PEZI</name>
<feature type="region of interest" description="Disordered" evidence="1">
    <location>
        <begin position="189"/>
        <end position="233"/>
    </location>
</feature>
<evidence type="ECO:0000256" key="1">
    <source>
        <dbReference type="SAM" id="MobiDB-lite"/>
    </source>
</evidence>
<organism evidence="2 3">
    <name type="scientific">Xylaria arbuscula</name>
    <dbReference type="NCBI Taxonomy" id="114810"/>
    <lineage>
        <taxon>Eukaryota</taxon>
        <taxon>Fungi</taxon>
        <taxon>Dikarya</taxon>
        <taxon>Ascomycota</taxon>
        <taxon>Pezizomycotina</taxon>
        <taxon>Sordariomycetes</taxon>
        <taxon>Xylariomycetidae</taxon>
        <taxon>Xylariales</taxon>
        <taxon>Xylariaceae</taxon>
        <taxon>Xylaria</taxon>
    </lineage>
</organism>
<feature type="region of interest" description="Disordered" evidence="1">
    <location>
        <begin position="118"/>
        <end position="171"/>
    </location>
</feature>
<protein>
    <submittedName>
        <fullName evidence="2">Uncharacterized protein</fullName>
    </submittedName>
</protein>
<dbReference type="EMBL" id="JANPWZ010001143">
    <property type="protein sequence ID" value="KAJ3568370.1"/>
    <property type="molecule type" value="Genomic_DNA"/>
</dbReference>
<feature type="compositionally biased region" description="Basic and acidic residues" evidence="1">
    <location>
        <begin position="200"/>
        <end position="228"/>
    </location>
</feature>
<feature type="compositionally biased region" description="Basic and acidic residues" evidence="1">
    <location>
        <begin position="122"/>
        <end position="141"/>
    </location>
</feature>
<feature type="region of interest" description="Disordered" evidence="1">
    <location>
        <begin position="245"/>
        <end position="338"/>
    </location>
</feature>